<accession>A0AAU7AUQ5</accession>
<dbReference type="InterPro" id="IPR050106">
    <property type="entry name" value="HistidinolP_aminotransfase"/>
</dbReference>
<feature type="domain" description="Aminotransferase class I/classII large" evidence="7">
    <location>
        <begin position="26"/>
        <end position="356"/>
    </location>
</feature>
<dbReference type="KEGG" id="parq:DSM112329_02193"/>
<dbReference type="InterPro" id="IPR004839">
    <property type="entry name" value="Aminotransferase_I/II_large"/>
</dbReference>
<sequence length="362" mass="39300">MAIEFSKRVGRTPAYPMSGAQALPEDIVLMASNESPEPPLPQVVAAIQGVLGNANRYPDPTNTKLRRALSDRYDVPANRIAIGAGSCDLLMTAGDVLLEPGAEVVYSWPSFSVYPYLEAATGATGIRVPLNDAHEHDLDAMLAQITVATRLVIVCNPNNPTSTALPLDAITRFIEAVPRHVCILLDEAYCEFNTLDDPDSSVDLLKKHSNLVLLRTFSKIYGLCGLRVGYALCGDPRFVEAVDQVRQPFFCSITAQAAAIEALKHQDVIAERVERTVIARVELESALNDMGIEPAASQANFCWFPLPEDGPTEPEVVKGLVDRGVLIRGGTGQGREGFLRVTYGTPRDNDRFVAALREVLGQ</sequence>
<comment type="catalytic activity">
    <reaction evidence="6">
        <text>L-histidinol phosphate + 2-oxoglutarate = 3-(imidazol-4-yl)-2-oxopropyl phosphate + L-glutamate</text>
        <dbReference type="Rhea" id="RHEA:23744"/>
        <dbReference type="ChEBI" id="CHEBI:16810"/>
        <dbReference type="ChEBI" id="CHEBI:29985"/>
        <dbReference type="ChEBI" id="CHEBI:57766"/>
        <dbReference type="ChEBI" id="CHEBI:57980"/>
        <dbReference type="EC" id="2.6.1.9"/>
    </reaction>
</comment>
<name>A0AAU7AUQ5_9ACTN</name>
<reference evidence="8" key="1">
    <citation type="submission" date="2022-12" db="EMBL/GenBank/DDBJ databases">
        <title>Paraconexibacter alkalitolerans sp. nov. and Baekduia alba sp. nov., isolated from soil and emended description of the genera Paraconexibacter (Chun et al., 2020) and Baekduia (An et al., 2020).</title>
        <authorList>
            <person name="Vieira S."/>
            <person name="Huber K.J."/>
            <person name="Geppert A."/>
            <person name="Wolf J."/>
            <person name="Neumann-Schaal M."/>
            <person name="Muesken M."/>
            <person name="Overmann J."/>
        </authorList>
    </citation>
    <scope>NUCLEOTIDE SEQUENCE</scope>
    <source>
        <strain evidence="8">AEG42_29</strain>
    </source>
</reference>
<dbReference type="Pfam" id="PF00155">
    <property type="entry name" value="Aminotran_1_2"/>
    <property type="match status" value="1"/>
</dbReference>
<keyword evidence="6" id="KW-0028">Amino-acid biosynthesis</keyword>
<dbReference type="InterPro" id="IPR015422">
    <property type="entry name" value="PyrdxlP-dep_Trfase_small"/>
</dbReference>
<comment type="cofactor">
    <cofactor evidence="1 6">
        <name>pyridoxal 5'-phosphate</name>
        <dbReference type="ChEBI" id="CHEBI:597326"/>
    </cofactor>
</comment>
<evidence type="ECO:0000256" key="1">
    <source>
        <dbReference type="ARBA" id="ARBA00001933"/>
    </source>
</evidence>
<dbReference type="InterPro" id="IPR015424">
    <property type="entry name" value="PyrdxlP-dep_Trfase"/>
</dbReference>
<evidence type="ECO:0000256" key="2">
    <source>
        <dbReference type="ARBA" id="ARBA00011738"/>
    </source>
</evidence>
<keyword evidence="3 6" id="KW-0032">Aminotransferase</keyword>
<comment type="subunit">
    <text evidence="2 6">Homodimer.</text>
</comment>
<evidence type="ECO:0000256" key="6">
    <source>
        <dbReference type="HAMAP-Rule" id="MF_01023"/>
    </source>
</evidence>
<evidence type="ECO:0000259" key="7">
    <source>
        <dbReference type="Pfam" id="PF00155"/>
    </source>
</evidence>
<dbReference type="InterPro" id="IPR015421">
    <property type="entry name" value="PyrdxlP-dep_Trfase_major"/>
</dbReference>
<keyword evidence="4 6" id="KW-0808">Transferase</keyword>
<keyword evidence="6" id="KW-0368">Histidine biosynthesis</keyword>
<dbReference type="EMBL" id="CP114014">
    <property type="protein sequence ID" value="XAY05344.1"/>
    <property type="molecule type" value="Genomic_DNA"/>
</dbReference>
<dbReference type="Gene3D" id="3.40.640.10">
    <property type="entry name" value="Type I PLP-dependent aspartate aminotransferase-like (Major domain)"/>
    <property type="match status" value="1"/>
</dbReference>
<dbReference type="Gene3D" id="3.90.1150.10">
    <property type="entry name" value="Aspartate Aminotransferase, domain 1"/>
    <property type="match status" value="1"/>
</dbReference>
<dbReference type="InterPro" id="IPR005861">
    <property type="entry name" value="HisP_aminotrans"/>
</dbReference>
<dbReference type="PANTHER" id="PTHR43643:SF3">
    <property type="entry name" value="HISTIDINOL-PHOSPHATE AMINOTRANSFERASE"/>
    <property type="match status" value="1"/>
</dbReference>
<keyword evidence="5 6" id="KW-0663">Pyridoxal phosphate</keyword>
<dbReference type="PANTHER" id="PTHR43643">
    <property type="entry name" value="HISTIDINOL-PHOSPHATE AMINOTRANSFERASE 2"/>
    <property type="match status" value="1"/>
</dbReference>
<evidence type="ECO:0000256" key="4">
    <source>
        <dbReference type="ARBA" id="ARBA00022679"/>
    </source>
</evidence>
<dbReference type="GO" id="GO:0030170">
    <property type="term" value="F:pyridoxal phosphate binding"/>
    <property type="evidence" value="ECO:0007669"/>
    <property type="project" value="InterPro"/>
</dbReference>
<evidence type="ECO:0000256" key="5">
    <source>
        <dbReference type="ARBA" id="ARBA00022898"/>
    </source>
</evidence>
<comment type="pathway">
    <text evidence="6">Amino-acid biosynthesis; L-histidine biosynthesis; L-histidine from 5-phospho-alpha-D-ribose 1-diphosphate: step 7/9.</text>
</comment>
<dbReference type="SUPFAM" id="SSF53383">
    <property type="entry name" value="PLP-dependent transferases"/>
    <property type="match status" value="1"/>
</dbReference>
<dbReference type="EC" id="2.6.1.9" evidence="6"/>
<protein>
    <recommendedName>
        <fullName evidence="6">Histidinol-phosphate aminotransferase</fullName>
        <ecNumber evidence="6">2.6.1.9</ecNumber>
    </recommendedName>
    <alternativeName>
        <fullName evidence="6">Imidazole acetol-phosphate transaminase</fullName>
    </alternativeName>
</protein>
<dbReference type="GO" id="GO:0000105">
    <property type="term" value="P:L-histidine biosynthetic process"/>
    <property type="evidence" value="ECO:0007669"/>
    <property type="project" value="UniProtKB-UniRule"/>
</dbReference>
<gene>
    <name evidence="8" type="primary">pat</name>
    <name evidence="6" type="synonym">hisC</name>
    <name evidence="8" type="ORF">DSM112329_02193</name>
</gene>
<dbReference type="HAMAP" id="MF_01023">
    <property type="entry name" value="HisC_aminotrans_2"/>
    <property type="match status" value="1"/>
</dbReference>
<feature type="modified residue" description="N6-(pyridoxal phosphate)lysine" evidence="6">
    <location>
        <position position="219"/>
    </location>
</feature>
<proteinExistence type="inferred from homology"/>
<dbReference type="AlphaFoldDB" id="A0AAU7AUQ5"/>
<dbReference type="CDD" id="cd00609">
    <property type="entry name" value="AAT_like"/>
    <property type="match status" value="1"/>
</dbReference>
<dbReference type="RefSeq" id="WP_354701854.1">
    <property type="nucleotide sequence ID" value="NZ_CP114014.1"/>
</dbReference>
<comment type="similarity">
    <text evidence="6">Belongs to the class-II pyridoxal-phosphate-dependent aminotransferase family. Histidinol-phosphate aminotransferase subfamily.</text>
</comment>
<evidence type="ECO:0000313" key="8">
    <source>
        <dbReference type="EMBL" id="XAY05344.1"/>
    </source>
</evidence>
<organism evidence="8">
    <name type="scientific">Paraconexibacter sp. AEG42_29</name>
    <dbReference type="NCBI Taxonomy" id="2997339"/>
    <lineage>
        <taxon>Bacteria</taxon>
        <taxon>Bacillati</taxon>
        <taxon>Actinomycetota</taxon>
        <taxon>Thermoleophilia</taxon>
        <taxon>Solirubrobacterales</taxon>
        <taxon>Paraconexibacteraceae</taxon>
        <taxon>Paraconexibacter</taxon>
    </lineage>
</organism>
<dbReference type="GO" id="GO:0004400">
    <property type="term" value="F:histidinol-phosphate transaminase activity"/>
    <property type="evidence" value="ECO:0007669"/>
    <property type="project" value="UniProtKB-UniRule"/>
</dbReference>
<evidence type="ECO:0000256" key="3">
    <source>
        <dbReference type="ARBA" id="ARBA00022576"/>
    </source>
</evidence>